<keyword evidence="5 9" id="KW-0479">Metal-binding</keyword>
<evidence type="ECO:0000259" key="10">
    <source>
        <dbReference type="PROSITE" id="PS51918"/>
    </source>
</evidence>
<dbReference type="PATRIC" id="fig|1235802.3.peg.4143"/>
<dbReference type="InterPro" id="IPR010723">
    <property type="entry name" value="HemN_C"/>
</dbReference>
<keyword evidence="9" id="KW-0004">4Fe-4S</keyword>
<proteinExistence type="inferred from homology"/>
<dbReference type="eggNOG" id="COG0635">
    <property type="taxonomic scope" value="Bacteria"/>
</dbReference>
<evidence type="ECO:0000256" key="1">
    <source>
        <dbReference type="ARBA" id="ARBA00006100"/>
    </source>
</evidence>
<accession>N2A396</accession>
<evidence type="ECO:0000256" key="3">
    <source>
        <dbReference type="ARBA" id="ARBA00022617"/>
    </source>
</evidence>
<dbReference type="InterPro" id="IPR058240">
    <property type="entry name" value="rSAM_sf"/>
</dbReference>
<dbReference type="NCBIfam" id="TIGR00539">
    <property type="entry name" value="hemN_rel"/>
    <property type="match status" value="1"/>
</dbReference>
<keyword evidence="12" id="KW-1185">Reference proteome</keyword>
<comment type="similarity">
    <text evidence="1">Belongs to the anaerobic coproporphyrinogen-III oxidase family. HemW subfamily.</text>
</comment>
<evidence type="ECO:0000256" key="6">
    <source>
        <dbReference type="ARBA" id="ARBA00023004"/>
    </source>
</evidence>
<reference evidence="11 12" key="1">
    <citation type="journal article" date="2014" name="Genome Announc.">
        <title>Draft genome sequences of the altered schaedler flora, a defined bacterial community from gnotobiotic mice.</title>
        <authorList>
            <person name="Wannemuehler M.J."/>
            <person name="Overstreet A.M."/>
            <person name="Ward D.V."/>
            <person name="Phillips G.J."/>
        </authorList>
    </citation>
    <scope>NUCLEOTIDE SEQUENCE [LARGE SCALE GENOMIC DNA]</scope>
    <source>
        <strain evidence="11 12">ASF492</strain>
    </source>
</reference>
<dbReference type="Proteomes" id="UP000012589">
    <property type="component" value="Unassembled WGS sequence"/>
</dbReference>
<evidence type="ECO:0000313" key="12">
    <source>
        <dbReference type="Proteomes" id="UP000012589"/>
    </source>
</evidence>
<dbReference type="GO" id="GO:0046872">
    <property type="term" value="F:metal ion binding"/>
    <property type="evidence" value="ECO:0007669"/>
    <property type="project" value="UniProtKB-UniRule"/>
</dbReference>
<dbReference type="STRING" id="1235802.C823_03922"/>
<dbReference type="Pfam" id="PF04055">
    <property type="entry name" value="Radical_SAM"/>
    <property type="match status" value="1"/>
</dbReference>
<dbReference type="PANTHER" id="PTHR13932">
    <property type="entry name" value="COPROPORPHYRINIGEN III OXIDASE"/>
    <property type="match status" value="1"/>
</dbReference>
<dbReference type="EMBL" id="AQFT01000119">
    <property type="protein sequence ID" value="EMZ22681.1"/>
    <property type="molecule type" value="Genomic_DNA"/>
</dbReference>
<keyword evidence="3 9" id="KW-0349">Heme</keyword>
<name>N2A396_9FIRM</name>
<dbReference type="PANTHER" id="PTHR13932:SF5">
    <property type="entry name" value="RADICAL S-ADENOSYL METHIONINE DOMAIN-CONTAINING PROTEIN 1, MITOCHONDRIAL"/>
    <property type="match status" value="1"/>
</dbReference>
<keyword evidence="7 9" id="KW-0411">Iron-sulfur</keyword>
<evidence type="ECO:0000313" key="11">
    <source>
        <dbReference type="EMBL" id="EMZ22681.1"/>
    </source>
</evidence>
<dbReference type="Pfam" id="PF06969">
    <property type="entry name" value="HemN_C"/>
    <property type="match status" value="1"/>
</dbReference>
<keyword evidence="9" id="KW-0963">Cytoplasm</keyword>
<dbReference type="PROSITE" id="PS51918">
    <property type="entry name" value="RADICAL_SAM"/>
    <property type="match status" value="1"/>
</dbReference>
<evidence type="ECO:0000256" key="2">
    <source>
        <dbReference type="ARBA" id="ARBA00017228"/>
    </source>
</evidence>
<evidence type="ECO:0000256" key="7">
    <source>
        <dbReference type="ARBA" id="ARBA00023014"/>
    </source>
</evidence>
<dbReference type="GO" id="GO:0005737">
    <property type="term" value="C:cytoplasm"/>
    <property type="evidence" value="ECO:0007669"/>
    <property type="project" value="UniProtKB-SubCell"/>
</dbReference>
<organism evidence="11 12">
    <name type="scientific">Eubacterium plexicaudatum ASF492</name>
    <dbReference type="NCBI Taxonomy" id="1235802"/>
    <lineage>
        <taxon>Bacteria</taxon>
        <taxon>Bacillati</taxon>
        <taxon>Bacillota</taxon>
        <taxon>Clostridia</taxon>
        <taxon>Eubacteriales</taxon>
        <taxon>Eubacteriaceae</taxon>
        <taxon>Eubacterium</taxon>
    </lineage>
</organism>
<evidence type="ECO:0000256" key="4">
    <source>
        <dbReference type="ARBA" id="ARBA00022691"/>
    </source>
</evidence>
<protein>
    <recommendedName>
        <fullName evidence="2 9">Heme chaperone HemW</fullName>
    </recommendedName>
</protein>
<comment type="function">
    <text evidence="9">Probably acts as a heme chaperone, transferring heme to an unknown acceptor. Binds one molecule of heme per monomer, possibly covalently. Binds 1 [4Fe-4S] cluster. The cluster is coordinated with 3 cysteines and an exchangeable S-adenosyl-L-methionine.</text>
</comment>
<dbReference type="SFLD" id="SFLDF00288">
    <property type="entry name" value="HemN-like__clustered_with_nucl"/>
    <property type="match status" value="1"/>
</dbReference>
<dbReference type="HOGENOM" id="CLU_027579_1_1_9"/>
<dbReference type="InterPro" id="IPR007197">
    <property type="entry name" value="rSAM"/>
</dbReference>
<sequence length="393" mass="44986">MKINRDVRAQEEKMKELELYVHIPFCVKKCNYCDFLSAPASERTYDAYVSRLLAEIGAAGLAYKTDGVTSVFIGGGTPSVLSAAQMRQLLRRLKDSFPVLPDAEITVECNPGTLDAEKLQAYYEAGVNRLSIGLQSADEKELRMLGRIHTFEQFVQNYELARKTGFKNINVDIISAIPGQKINDYRQTLLKVTALKPEHISAYALIIEEGTPFYEQMRWNLLQLPSEEVDRQMYQMTKDLLRQSGYERYEISNYARPGFECRHNTGYWLRKNYLGIGLGAASCIENVRFANIADLSGYLKTDAADLPHVYAQREKLNERAQMEEFMFLGLRLMRGVSAEDFQKQFSLTMESVYGEVIQKQLNQKLIKQTKTGYCLTDYGIDISNYVMAEYLFH</sequence>
<evidence type="ECO:0000256" key="5">
    <source>
        <dbReference type="ARBA" id="ARBA00022723"/>
    </source>
</evidence>
<dbReference type="InterPro" id="IPR004559">
    <property type="entry name" value="HemW-like"/>
</dbReference>
<dbReference type="GO" id="GO:0006779">
    <property type="term" value="P:porphyrin-containing compound biosynthetic process"/>
    <property type="evidence" value="ECO:0007669"/>
    <property type="project" value="InterPro"/>
</dbReference>
<dbReference type="InterPro" id="IPR034505">
    <property type="entry name" value="Coproporphyrinogen-III_oxidase"/>
</dbReference>
<comment type="subcellular location">
    <subcellularLocation>
        <location evidence="9">Cytoplasm</location>
    </subcellularLocation>
</comment>
<dbReference type="SUPFAM" id="SSF102114">
    <property type="entry name" value="Radical SAM enzymes"/>
    <property type="match status" value="1"/>
</dbReference>
<keyword evidence="4 9" id="KW-0949">S-adenosyl-L-methionine</keyword>
<dbReference type="CDD" id="cd01335">
    <property type="entry name" value="Radical_SAM"/>
    <property type="match status" value="1"/>
</dbReference>
<evidence type="ECO:0000256" key="9">
    <source>
        <dbReference type="RuleBase" id="RU364116"/>
    </source>
</evidence>
<keyword evidence="8 9" id="KW-0143">Chaperone</keyword>
<dbReference type="SFLD" id="SFLDG01065">
    <property type="entry name" value="anaerobic_coproporphyrinogen-I"/>
    <property type="match status" value="2"/>
</dbReference>
<dbReference type="AlphaFoldDB" id="N2A396"/>
<feature type="domain" description="Radical SAM core" evidence="10">
    <location>
        <begin position="11"/>
        <end position="247"/>
    </location>
</feature>
<dbReference type="SFLD" id="SFLDS00029">
    <property type="entry name" value="Radical_SAM"/>
    <property type="match status" value="2"/>
</dbReference>
<gene>
    <name evidence="11" type="ORF">C823_03922</name>
</gene>
<dbReference type="InterPro" id="IPR006638">
    <property type="entry name" value="Elp3/MiaA/NifB-like_rSAM"/>
</dbReference>
<dbReference type="SFLD" id="SFLDF00562">
    <property type="entry name" value="HemN-like__clustered_with_heat"/>
    <property type="match status" value="1"/>
</dbReference>
<dbReference type="GO" id="GO:0051539">
    <property type="term" value="F:4 iron, 4 sulfur cluster binding"/>
    <property type="evidence" value="ECO:0007669"/>
    <property type="project" value="UniProtKB-UniRule"/>
</dbReference>
<dbReference type="InterPro" id="IPR013785">
    <property type="entry name" value="Aldolase_TIM"/>
</dbReference>
<keyword evidence="6 9" id="KW-0408">Iron</keyword>
<evidence type="ECO:0000256" key="8">
    <source>
        <dbReference type="ARBA" id="ARBA00023186"/>
    </source>
</evidence>
<dbReference type="SFLD" id="SFLDG01082">
    <property type="entry name" value="B12-binding_domain_containing"/>
    <property type="match status" value="1"/>
</dbReference>
<dbReference type="Gene3D" id="3.20.20.70">
    <property type="entry name" value="Aldolase class I"/>
    <property type="match status" value="1"/>
</dbReference>
<dbReference type="GO" id="GO:0004109">
    <property type="term" value="F:coproporphyrinogen oxidase activity"/>
    <property type="evidence" value="ECO:0007669"/>
    <property type="project" value="InterPro"/>
</dbReference>
<comment type="caution">
    <text evidence="11">The sequence shown here is derived from an EMBL/GenBank/DDBJ whole genome shotgun (WGS) entry which is preliminary data.</text>
</comment>
<dbReference type="SMART" id="SM00729">
    <property type="entry name" value="Elp3"/>
    <property type="match status" value="1"/>
</dbReference>